<protein>
    <submittedName>
        <fullName evidence="2">Uncharacterized protein</fullName>
    </submittedName>
</protein>
<accession>A0A974C7Y6</accession>
<gene>
    <name evidence="2" type="ORF">XELAEV_18039529mg</name>
</gene>
<organism evidence="2 3">
    <name type="scientific">Xenopus laevis</name>
    <name type="common">African clawed frog</name>
    <dbReference type="NCBI Taxonomy" id="8355"/>
    <lineage>
        <taxon>Eukaryota</taxon>
        <taxon>Metazoa</taxon>
        <taxon>Chordata</taxon>
        <taxon>Craniata</taxon>
        <taxon>Vertebrata</taxon>
        <taxon>Euteleostomi</taxon>
        <taxon>Amphibia</taxon>
        <taxon>Batrachia</taxon>
        <taxon>Anura</taxon>
        <taxon>Pipoidea</taxon>
        <taxon>Pipidae</taxon>
        <taxon>Xenopodinae</taxon>
        <taxon>Xenopus</taxon>
        <taxon>Xenopus</taxon>
    </lineage>
</organism>
<proteinExistence type="predicted"/>
<feature type="transmembrane region" description="Helical" evidence="1">
    <location>
        <begin position="6"/>
        <end position="27"/>
    </location>
</feature>
<evidence type="ECO:0000256" key="1">
    <source>
        <dbReference type="SAM" id="Phobius"/>
    </source>
</evidence>
<keyword evidence="1" id="KW-1133">Transmembrane helix</keyword>
<name>A0A974C7Y6_XENLA</name>
<evidence type="ECO:0000313" key="3">
    <source>
        <dbReference type="Proteomes" id="UP000694892"/>
    </source>
</evidence>
<evidence type="ECO:0000313" key="2">
    <source>
        <dbReference type="EMBL" id="OCT68231.1"/>
    </source>
</evidence>
<dbReference type="AlphaFoldDB" id="A0A974C7Y6"/>
<feature type="transmembrane region" description="Helical" evidence="1">
    <location>
        <begin position="48"/>
        <end position="69"/>
    </location>
</feature>
<dbReference type="EMBL" id="CM004480">
    <property type="protein sequence ID" value="OCT68231.1"/>
    <property type="molecule type" value="Genomic_DNA"/>
</dbReference>
<keyword evidence="1" id="KW-0472">Membrane</keyword>
<keyword evidence="1" id="KW-0812">Transmembrane</keyword>
<reference evidence="3" key="1">
    <citation type="journal article" date="2016" name="Nature">
        <title>Genome evolution in the allotetraploid frog Xenopus laevis.</title>
        <authorList>
            <person name="Session A.M."/>
            <person name="Uno Y."/>
            <person name="Kwon T."/>
            <person name="Chapman J.A."/>
            <person name="Toyoda A."/>
            <person name="Takahashi S."/>
            <person name="Fukui A."/>
            <person name="Hikosaka A."/>
            <person name="Suzuki A."/>
            <person name="Kondo M."/>
            <person name="van Heeringen S.J."/>
            <person name="Quigley I."/>
            <person name="Heinz S."/>
            <person name="Ogino H."/>
            <person name="Ochi H."/>
            <person name="Hellsten U."/>
            <person name="Lyons J.B."/>
            <person name="Simakov O."/>
            <person name="Putnam N."/>
            <person name="Stites J."/>
            <person name="Kuroki Y."/>
            <person name="Tanaka T."/>
            <person name="Michiue T."/>
            <person name="Watanabe M."/>
            <person name="Bogdanovic O."/>
            <person name="Lister R."/>
            <person name="Georgiou G."/>
            <person name="Paranjpe S.S."/>
            <person name="van Kruijsbergen I."/>
            <person name="Shu S."/>
            <person name="Carlson J."/>
            <person name="Kinoshita T."/>
            <person name="Ohta Y."/>
            <person name="Mawaribuchi S."/>
            <person name="Jenkins J."/>
            <person name="Grimwood J."/>
            <person name="Schmutz J."/>
            <person name="Mitros T."/>
            <person name="Mozaffari S.V."/>
            <person name="Suzuki Y."/>
            <person name="Haramoto Y."/>
            <person name="Yamamoto T.S."/>
            <person name="Takagi C."/>
            <person name="Heald R."/>
            <person name="Miller K."/>
            <person name="Haudenschild C."/>
            <person name="Kitzman J."/>
            <person name="Nakayama T."/>
            <person name="Izutsu Y."/>
            <person name="Robert J."/>
            <person name="Fortriede J."/>
            <person name="Burns K."/>
            <person name="Lotay V."/>
            <person name="Karimi K."/>
            <person name="Yasuoka Y."/>
            <person name="Dichmann D.S."/>
            <person name="Flajnik M.F."/>
            <person name="Houston D.W."/>
            <person name="Shendure J."/>
            <person name="DuPasquier L."/>
            <person name="Vize P.D."/>
            <person name="Zorn A.M."/>
            <person name="Ito M."/>
            <person name="Marcotte E.M."/>
            <person name="Wallingford J.B."/>
            <person name="Ito Y."/>
            <person name="Asashima M."/>
            <person name="Ueno N."/>
            <person name="Matsuda Y."/>
            <person name="Veenstra G.J."/>
            <person name="Fujiyama A."/>
            <person name="Harland R.M."/>
            <person name="Taira M."/>
            <person name="Rokhsar D.S."/>
        </authorList>
    </citation>
    <scope>NUCLEOTIDE SEQUENCE [LARGE SCALE GENOMIC DNA]</scope>
    <source>
        <strain evidence="3">J</strain>
    </source>
</reference>
<sequence>MLGNLYAVNVILCLYRNVFFPSSVYYISQCDLLVYSEQQHCSWLHINILLYILYNEVSDTFSAYIYIYISIH</sequence>
<dbReference type="Proteomes" id="UP000694892">
    <property type="component" value="Chromosome 8L"/>
</dbReference>